<accession>A0A3Q2Y6L8</accession>
<dbReference type="CDD" id="cd20021">
    <property type="entry name" value="FH_FOXG"/>
    <property type="match status" value="1"/>
</dbReference>
<dbReference type="GO" id="GO:0005634">
    <property type="term" value="C:nucleus"/>
    <property type="evidence" value="ECO:0007669"/>
    <property type="project" value="UniProtKB-SubCell"/>
</dbReference>
<dbReference type="SUPFAM" id="SSF46785">
    <property type="entry name" value="Winged helix' DNA-binding domain"/>
    <property type="match status" value="1"/>
</dbReference>
<reference evidence="6" key="2">
    <citation type="submission" date="2025-09" db="UniProtKB">
        <authorList>
            <consortium name="Ensembl"/>
        </authorList>
    </citation>
    <scope>IDENTIFICATION</scope>
</reference>
<feature type="DNA-binding region" description="Fork-head" evidence="4">
    <location>
        <begin position="58"/>
        <end position="152"/>
    </location>
</feature>
<sequence>MESLKTLHGFFHKSSFSNSALLLWKDRETSSHQDGSALADSKQMRNVKDEISALKADKPPFSYNALITMAIRQSPERRLTLSGIYEFIMHNFPFYRHNTRGWQNSIRHNLSLNKCFVKVPRHYDDPGKGSYWMLDSCSEEVFIGSTSGNLRRRTTFRTRTGTSFASKGAAVRVMSTSSVYWPVPYFMPVPIPVRTHRLEAEHHASTHPRVSTSLEHTSRPICGSAGGSGTSSFVQAHQEMSYIGLISAQNTWRGEFGIDPFSTAIPTCTCTLPDQFSLSMISGHQCPSNARSHQGIDGRCNPTRYCTLFPSRTTAQV</sequence>
<proteinExistence type="predicted"/>
<dbReference type="InterPro" id="IPR036390">
    <property type="entry name" value="WH_DNA-bd_sf"/>
</dbReference>
<evidence type="ECO:0000256" key="2">
    <source>
        <dbReference type="ARBA" id="ARBA00023125"/>
    </source>
</evidence>
<dbReference type="PRINTS" id="PR00053">
    <property type="entry name" value="FORKHEAD"/>
</dbReference>
<dbReference type="GeneTree" id="ENSGT00940000165356"/>
<keyword evidence="2 4" id="KW-0238">DNA-binding</keyword>
<evidence type="ECO:0000256" key="1">
    <source>
        <dbReference type="ARBA" id="ARBA00004123"/>
    </source>
</evidence>
<dbReference type="SMART" id="SM00339">
    <property type="entry name" value="FH"/>
    <property type="match status" value="1"/>
</dbReference>
<evidence type="ECO:0000259" key="5">
    <source>
        <dbReference type="PROSITE" id="PS50039"/>
    </source>
</evidence>
<dbReference type="GO" id="GO:0003700">
    <property type="term" value="F:DNA-binding transcription factor activity"/>
    <property type="evidence" value="ECO:0007669"/>
    <property type="project" value="InterPro"/>
</dbReference>
<dbReference type="InterPro" id="IPR001766">
    <property type="entry name" value="Fork_head_dom"/>
</dbReference>
<dbReference type="PROSITE" id="PS00657">
    <property type="entry name" value="FORK_HEAD_1"/>
    <property type="match status" value="1"/>
</dbReference>
<protein>
    <recommendedName>
        <fullName evidence="3">Forkhead box protein G1</fullName>
    </recommendedName>
</protein>
<feature type="domain" description="Fork-head" evidence="5">
    <location>
        <begin position="58"/>
        <end position="152"/>
    </location>
</feature>
<dbReference type="Pfam" id="PF00250">
    <property type="entry name" value="Forkhead"/>
    <property type="match status" value="1"/>
</dbReference>
<dbReference type="InterPro" id="IPR030456">
    <property type="entry name" value="TF_fork_head_CS_2"/>
</dbReference>
<dbReference type="AlphaFoldDB" id="A0A3Q2Y6L8"/>
<name>A0A3Q2Y6L8_HIPCM</name>
<dbReference type="InterPro" id="IPR036388">
    <property type="entry name" value="WH-like_DNA-bd_sf"/>
</dbReference>
<reference evidence="6" key="1">
    <citation type="submission" date="2025-08" db="UniProtKB">
        <authorList>
            <consortium name="Ensembl"/>
        </authorList>
    </citation>
    <scope>IDENTIFICATION</scope>
</reference>
<dbReference type="GO" id="GO:0006357">
    <property type="term" value="P:regulation of transcription by RNA polymerase II"/>
    <property type="evidence" value="ECO:0007669"/>
    <property type="project" value="TreeGrafter"/>
</dbReference>
<dbReference type="PROSITE" id="PS00658">
    <property type="entry name" value="FORK_HEAD_2"/>
    <property type="match status" value="1"/>
</dbReference>
<dbReference type="STRING" id="109280.ENSHCOP00000008686"/>
<evidence type="ECO:0000313" key="6">
    <source>
        <dbReference type="Ensembl" id="ENSHCOP00000008686.1"/>
    </source>
</evidence>
<dbReference type="Gene3D" id="1.10.10.10">
    <property type="entry name" value="Winged helix-like DNA-binding domain superfamily/Winged helix DNA-binding domain"/>
    <property type="match status" value="1"/>
</dbReference>
<dbReference type="Ensembl" id="ENSHCOT00000014611.1">
    <property type="protein sequence ID" value="ENSHCOP00000008686.1"/>
    <property type="gene ID" value="ENSHCOG00000010978.1"/>
</dbReference>
<dbReference type="GO" id="GO:1990837">
    <property type="term" value="F:sequence-specific double-stranded DNA binding"/>
    <property type="evidence" value="ECO:0007669"/>
    <property type="project" value="TreeGrafter"/>
</dbReference>
<keyword evidence="4" id="KW-0539">Nucleus</keyword>
<dbReference type="Proteomes" id="UP000264820">
    <property type="component" value="Unplaced"/>
</dbReference>
<dbReference type="InterPro" id="IPR018122">
    <property type="entry name" value="TF_fork_head_CS_1"/>
</dbReference>
<evidence type="ECO:0000313" key="7">
    <source>
        <dbReference type="Proteomes" id="UP000264820"/>
    </source>
</evidence>
<evidence type="ECO:0000256" key="3">
    <source>
        <dbReference type="ARBA" id="ARBA00034868"/>
    </source>
</evidence>
<dbReference type="PROSITE" id="PS50039">
    <property type="entry name" value="FORK_HEAD_3"/>
    <property type="match status" value="1"/>
</dbReference>
<evidence type="ECO:0000256" key="4">
    <source>
        <dbReference type="PROSITE-ProRule" id="PRU00089"/>
    </source>
</evidence>
<keyword evidence="7" id="KW-1185">Reference proteome</keyword>
<dbReference type="InterPro" id="IPR047208">
    <property type="entry name" value="FOXG1"/>
</dbReference>
<organism evidence="6 7">
    <name type="scientific">Hippocampus comes</name>
    <name type="common">Tiger tail seahorse</name>
    <dbReference type="NCBI Taxonomy" id="109280"/>
    <lineage>
        <taxon>Eukaryota</taxon>
        <taxon>Metazoa</taxon>
        <taxon>Chordata</taxon>
        <taxon>Craniata</taxon>
        <taxon>Vertebrata</taxon>
        <taxon>Euteleostomi</taxon>
        <taxon>Actinopterygii</taxon>
        <taxon>Neopterygii</taxon>
        <taxon>Teleostei</taxon>
        <taxon>Neoteleostei</taxon>
        <taxon>Acanthomorphata</taxon>
        <taxon>Syngnathiaria</taxon>
        <taxon>Syngnathiformes</taxon>
        <taxon>Syngnathoidei</taxon>
        <taxon>Syngnathidae</taxon>
        <taxon>Hippocampus</taxon>
    </lineage>
</organism>
<comment type="subcellular location">
    <subcellularLocation>
        <location evidence="1 4">Nucleus</location>
    </subcellularLocation>
</comment>
<dbReference type="PANTHER" id="PTHR46617:SF6">
    <property type="entry name" value="FORKHEAD BOX PROTEIN G1"/>
    <property type="match status" value="1"/>
</dbReference>
<dbReference type="FunFam" id="1.10.10.10:FF:000135">
    <property type="entry name" value="forkhead box protein G1"/>
    <property type="match status" value="1"/>
</dbReference>
<dbReference type="PANTHER" id="PTHR46617">
    <property type="entry name" value="FORKHEAD BOX PROTEIN G1"/>
    <property type="match status" value="1"/>
</dbReference>